<name>A0A4Z1JPG2_9HELO</name>
<sequence length="421" mass="48630">MAESESDVSDPLCNRAHEDYLFYGRELIPHFPYRAYHLNILRYPLPNGRFEQDNHLPALLRKMFPEIITTVFSHIIEEPSIDPAVETDIEGSSFIPDPVLLSRRVHGHPVSDDEGGGGPITSYPIPITALLFREETQAIYAPNSGVDSQAWKIQNTKDWRDHRSTQRILERSVCRSPSEGTYSQLVQFAYSLALHEKFQIGYDSCMWWSPVFFSVYNLLQYHRLEHLTLRFSTKTINLKDGDMHMNMRQFIVSLSEKRCGAKGCKGNICGKKYCGDHSWFPNLRNITYLNRNHHTEGTAEARCDPMRTGWSRRLIKHFQDVKLSKSIEVIFDVYGDADEESRDSDGESGSDWNEDLYKDYDPKDYHYESNDTDTPVLLHNRQLAVQDCIRRLLMPNSLLKGNTNDLPEDLGLQELFQDTDI</sequence>
<dbReference type="Proteomes" id="UP000297229">
    <property type="component" value="Unassembled WGS sequence"/>
</dbReference>
<dbReference type="EMBL" id="PQXM01000209">
    <property type="protein sequence ID" value="TGO75495.1"/>
    <property type="molecule type" value="Genomic_DNA"/>
</dbReference>
<organism evidence="1 2">
    <name type="scientific">Botrytis elliptica</name>
    <dbReference type="NCBI Taxonomy" id="278938"/>
    <lineage>
        <taxon>Eukaryota</taxon>
        <taxon>Fungi</taxon>
        <taxon>Dikarya</taxon>
        <taxon>Ascomycota</taxon>
        <taxon>Pezizomycotina</taxon>
        <taxon>Leotiomycetes</taxon>
        <taxon>Helotiales</taxon>
        <taxon>Sclerotiniaceae</taxon>
        <taxon>Botrytis</taxon>
    </lineage>
</organism>
<evidence type="ECO:0000313" key="2">
    <source>
        <dbReference type="Proteomes" id="UP000297229"/>
    </source>
</evidence>
<reference evidence="1 2" key="1">
    <citation type="submission" date="2017-12" db="EMBL/GenBank/DDBJ databases">
        <title>Comparative genomics of Botrytis spp.</title>
        <authorList>
            <person name="Valero-Jimenez C.A."/>
            <person name="Tapia P."/>
            <person name="Veloso J."/>
            <person name="Silva-Moreno E."/>
            <person name="Staats M."/>
            <person name="Valdes J.H."/>
            <person name="Van Kan J.A.L."/>
        </authorList>
    </citation>
    <scope>NUCLEOTIDE SEQUENCE [LARGE SCALE GENOMIC DNA]</scope>
    <source>
        <strain evidence="1 2">Be9601</strain>
    </source>
</reference>
<gene>
    <name evidence="1" type="ORF">BELL_0210g00110</name>
</gene>
<protein>
    <submittedName>
        <fullName evidence="1">Uncharacterized protein</fullName>
    </submittedName>
</protein>
<accession>A0A4Z1JPG2</accession>
<keyword evidence="2" id="KW-1185">Reference proteome</keyword>
<comment type="caution">
    <text evidence="1">The sequence shown here is derived from an EMBL/GenBank/DDBJ whole genome shotgun (WGS) entry which is preliminary data.</text>
</comment>
<evidence type="ECO:0000313" key="1">
    <source>
        <dbReference type="EMBL" id="TGO75495.1"/>
    </source>
</evidence>
<proteinExistence type="predicted"/>
<dbReference type="AlphaFoldDB" id="A0A4Z1JPG2"/>